<dbReference type="PANTHER" id="PTHR43975">
    <property type="entry name" value="ZGC:101858"/>
    <property type="match status" value="1"/>
</dbReference>
<dbReference type="SUPFAM" id="SSF51735">
    <property type="entry name" value="NAD(P)-binding Rossmann-fold domains"/>
    <property type="match status" value="1"/>
</dbReference>
<dbReference type="PRINTS" id="PR00081">
    <property type="entry name" value="GDHRDH"/>
</dbReference>
<gene>
    <name evidence="1" type="ORF">ONB1V03_LOCUS20955</name>
</gene>
<sequence>ILTLISIVCADFDIKDYKDVINSRNFTGKVVLVTGSSSGIGEGITKLFSILGANVVVTGRKVDDVQRVAKEVQELSPKKLKPLEMVGDVTKTEVINTLITNTIKTFGKLDVLVNNAGIYPTTNITQKDLMQAWDQVFSIDLRAVVELIHESVPHLEKTNGTIIDISSVGAIAPYTLNLAYGPAKAGLDMMTRILALELGPKGIRVNTLNPGPTQTTDKVDPLYDLIKKITPLRRVGQPLDIAKAVVFLASSDASFITGANLV</sequence>
<accession>A0A7R9MSD7</accession>
<keyword evidence="2" id="KW-1185">Reference proteome</keyword>
<proteinExistence type="predicted"/>
<dbReference type="OrthoDB" id="6504928at2759"/>
<reference evidence="1" key="1">
    <citation type="submission" date="2020-11" db="EMBL/GenBank/DDBJ databases">
        <authorList>
            <person name="Tran Van P."/>
        </authorList>
    </citation>
    <scope>NUCLEOTIDE SEQUENCE</scope>
</reference>
<evidence type="ECO:0000313" key="1">
    <source>
        <dbReference type="EMBL" id="CAD7664397.1"/>
    </source>
</evidence>
<dbReference type="InterPro" id="IPR036291">
    <property type="entry name" value="NAD(P)-bd_dom_sf"/>
</dbReference>
<feature type="non-terminal residue" evidence="1">
    <location>
        <position position="262"/>
    </location>
</feature>
<protein>
    <submittedName>
        <fullName evidence="1">Uncharacterized protein</fullName>
    </submittedName>
</protein>
<dbReference type="InterPro" id="IPR002347">
    <property type="entry name" value="SDR_fam"/>
</dbReference>
<evidence type="ECO:0000313" key="2">
    <source>
        <dbReference type="Proteomes" id="UP000728032"/>
    </source>
</evidence>
<dbReference type="Gene3D" id="3.40.50.720">
    <property type="entry name" value="NAD(P)-binding Rossmann-like Domain"/>
    <property type="match status" value="1"/>
</dbReference>
<dbReference type="Pfam" id="PF13561">
    <property type="entry name" value="adh_short_C2"/>
    <property type="match status" value="1"/>
</dbReference>
<dbReference type="Proteomes" id="UP000728032">
    <property type="component" value="Unassembled WGS sequence"/>
</dbReference>
<dbReference type="AlphaFoldDB" id="A0A7R9MSD7"/>
<dbReference type="PANTHER" id="PTHR43975:SF2">
    <property type="entry name" value="EG:BACR7A4.14 PROTEIN-RELATED"/>
    <property type="match status" value="1"/>
</dbReference>
<dbReference type="FunFam" id="3.40.50.720:FF:000084">
    <property type="entry name" value="Short-chain dehydrogenase reductase"/>
    <property type="match status" value="1"/>
</dbReference>
<organism evidence="1">
    <name type="scientific">Oppiella nova</name>
    <dbReference type="NCBI Taxonomy" id="334625"/>
    <lineage>
        <taxon>Eukaryota</taxon>
        <taxon>Metazoa</taxon>
        <taxon>Ecdysozoa</taxon>
        <taxon>Arthropoda</taxon>
        <taxon>Chelicerata</taxon>
        <taxon>Arachnida</taxon>
        <taxon>Acari</taxon>
        <taxon>Acariformes</taxon>
        <taxon>Sarcoptiformes</taxon>
        <taxon>Oribatida</taxon>
        <taxon>Brachypylina</taxon>
        <taxon>Oppioidea</taxon>
        <taxon>Oppiidae</taxon>
        <taxon>Oppiella</taxon>
    </lineage>
</organism>
<dbReference type="PRINTS" id="PR00080">
    <property type="entry name" value="SDRFAMILY"/>
</dbReference>
<name>A0A7R9MSD7_9ACAR</name>
<dbReference type="EMBL" id="OC952946">
    <property type="protein sequence ID" value="CAD7664397.1"/>
    <property type="molecule type" value="Genomic_DNA"/>
</dbReference>
<feature type="non-terminal residue" evidence="1">
    <location>
        <position position="1"/>
    </location>
</feature>
<dbReference type="EMBL" id="CAJPVJ010038121">
    <property type="protein sequence ID" value="CAG2181534.1"/>
    <property type="molecule type" value="Genomic_DNA"/>
</dbReference>